<dbReference type="InterPro" id="IPR052039">
    <property type="entry name" value="Caspase-related_regulators"/>
</dbReference>
<accession>A0A2S0VQX4</accession>
<dbReference type="InterPro" id="IPR001309">
    <property type="entry name" value="Pept_C14_p20"/>
</dbReference>
<reference evidence="4 5" key="1">
    <citation type="submission" date="2018-01" db="EMBL/GenBank/DDBJ databases">
        <title>Genome sequence of a Cantenovulum-like bacteria.</title>
        <authorList>
            <person name="Tan W.R."/>
            <person name="Lau N.-S."/>
            <person name="Go F."/>
            <person name="Amirul A.-A.A."/>
        </authorList>
    </citation>
    <scope>NUCLEOTIDE SEQUENCE [LARGE SCALE GENOMIC DNA]</scope>
    <source>
        <strain evidence="4 5">CCB-QB4</strain>
    </source>
</reference>
<dbReference type="EMBL" id="CP026604">
    <property type="protein sequence ID" value="AWB66618.1"/>
    <property type="molecule type" value="Genomic_DNA"/>
</dbReference>
<dbReference type="KEGG" id="cate:C2869_09325"/>
<proteinExistence type="inferred from homology"/>
<dbReference type="RefSeq" id="WP_108602679.1">
    <property type="nucleotide sequence ID" value="NZ_CP026604.1"/>
</dbReference>
<dbReference type="AlphaFoldDB" id="A0A2S0VQX4"/>
<comment type="similarity">
    <text evidence="1">Belongs to the peptidase C14A family.</text>
</comment>
<name>A0A2S0VQX4_9ALTE</name>
<dbReference type="InterPro" id="IPR011600">
    <property type="entry name" value="Pept_C14_caspase"/>
</dbReference>
<keyword evidence="2" id="KW-0175">Coiled coil</keyword>
<dbReference type="GO" id="GO:0004197">
    <property type="term" value="F:cysteine-type endopeptidase activity"/>
    <property type="evidence" value="ECO:0007669"/>
    <property type="project" value="InterPro"/>
</dbReference>
<dbReference type="GO" id="GO:0006508">
    <property type="term" value="P:proteolysis"/>
    <property type="evidence" value="ECO:0007669"/>
    <property type="project" value="InterPro"/>
</dbReference>
<gene>
    <name evidence="4" type="ORF">C2869_09325</name>
</gene>
<evidence type="ECO:0000256" key="2">
    <source>
        <dbReference type="SAM" id="Coils"/>
    </source>
</evidence>
<organism evidence="4 5">
    <name type="scientific">Saccharobesus litoralis</name>
    <dbReference type="NCBI Taxonomy" id="2172099"/>
    <lineage>
        <taxon>Bacteria</taxon>
        <taxon>Pseudomonadati</taxon>
        <taxon>Pseudomonadota</taxon>
        <taxon>Gammaproteobacteria</taxon>
        <taxon>Alteromonadales</taxon>
        <taxon>Alteromonadaceae</taxon>
        <taxon>Saccharobesus</taxon>
    </lineage>
</organism>
<dbReference type="OrthoDB" id="9768004at2"/>
<evidence type="ECO:0000313" key="4">
    <source>
        <dbReference type="EMBL" id="AWB66618.1"/>
    </source>
</evidence>
<feature type="coiled-coil region" evidence="2">
    <location>
        <begin position="495"/>
        <end position="522"/>
    </location>
</feature>
<dbReference type="SMART" id="SM00115">
    <property type="entry name" value="CASc"/>
    <property type="match status" value="1"/>
</dbReference>
<dbReference type="InterPro" id="IPR015917">
    <property type="entry name" value="Pept_C14A"/>
</dbReference>
<dbReference type="Gene3D" id="3.40.50.10610">
    <property type="entry name" value="ABC-type transport auxiliary lipoprotein component"/>
    <property type="match status" value="1"/>
</dbReference>
<dbReference type="InterPro" id="IPR011990">
    <property type="entry name" value="TPR-like_helical_dom_sf"/>
</dbReference>
<evidence type="ECO:0000259" key="3">
    <source>
        <dbReference type="PROSITE" id="PS50208"/>
    </source>
</evidence>
<dbReference type="SUPFAM" id="SSF52129">
    <property type="entry name" value="Caspase-like"/>
    <property type="match status" value="1"/>
</dbReference>
<dbReference type="Proteomes" id="UP000244441">
    <property type="component" value="Chromosome"/>
</dbReference>
<dbReference type="Gene3D" id="2.40.10.410">
    <property type="entry name" value="FlgT, C-terminal domain"/>
    <property type="match status" value="1"/>
</dbReference>
<protein>
    <recommendedName>
        <fullName evidence="3">Caspase family p20 domain-containing protein</fullName>
    </recommendedName>
</protein>
<feature type="domain" description="Caspase family p20" evidence="3">
    <location>
        <begin position="28"/>
        <end position="159"/>
    </location>
</feature>
<dbReference type="Pfam" id="PF14559">
    <property type="entry name" value="TPR_19"/>
    <property type="match status" value="1"/>
</dbReference>
<dbReference type="PROSITE" id="PS50208">
    <property type="entry name" value="CASPASE_P20"/>
    <property type="match status" value="1"/>
</dbReference>
<dbReference type="InterPro" id="IPR029030">
    <property type="entry name" value="Caspase-like_dom_sf"/>
</dbReference>
<dbReference type="Pfam" id="PF00656">
    <property type="entry name" value="Peptidase_C14"/>
    <property type="match status" value="1"/>
</dbReference>
<evidence type="ECO:0000313" key="5">
    <source>
        <dbReference type="Proteomes" id="UP000244441"/>
    </source>
</evidence>
<dbReference type="PANTHER" id="PTHR22576">
    <property type="entry name" value="MUCOSA ASSOCIATED LYMPHOID TISSUE LYMPHOMA TRANSLOCATION PROTEIN 1/PARACASPASE"/>
    <property type="match status" value="1"/>
</dbReference>
<dbReference type="SUPFAM" id="SSF48452">
    <property type="entry name" value="TPR-like"/>
    <property type="match status" value="1"/>
</dbReference>
<dbReference type="PANTHER" id="PTHR22576:SF37">
    <property type="entry name" value="MUCOSA-ASSOCIATED LYMPHOID TISSUE LYMPHOMA TRANSLOCATION PROTEIN 1"/>
    <property type="match status" value="1"/>
</dbReference>
<dbReference type="InterPro" id="IPR038165">
    <property type="entry name" value="FlgT_C_sf"/>
</dbReference>
<dbReference type="Gene3D" id="1.25.40.10">
    <property type="entry name" value="Tetratricopeptide repeat domain"/>
    <property type="match status" value="2"/>
</dbReference>
<keyword evidence="5" id="KW-1185">Reference proteome</keyword>
<dbReference type="Gene3D" id="3.40.50.1460">
    <property type="match status" value="1"/>
</dbReference>
<sequence length="771" mass="84979">MKTSIFKPIYILLLVFCALVSAKSVALEKRIALVIGNSDYQFAPLKNPVNDAETMASTLSQLGFEVDKYTDLNREQMESVIGKFGQRLVNSKVEAGLFYFAGHGVSVKGVNYLIPIGEGYSDESDVESKAVDVSLVMSNFTGGKLSNAFVVLDACRNNPFGSGTASSLRQDGLSRMMAPSGTLIAYATIPGATASDGAGDNGLYTSHLVNSLRVPGLSAEQVFKRTRERVENESNNSQSPREESSLKGADFYFLPLDTNGKIMPEAVELAYWNSIVDSQSVDDFSAYLAKYPKGQFVALAQNKIARAEQQELDKPGIIRAASGYAALKKRQFDKARKIFEKLTDSENEAMYVRGIEGLALVSFEQGKVDEAQEFANEVLDYNDKSSVALLVKARVAFAKGKADEASDYLNSATAKQSTADFSWQRALAVVSKGNANREKNPEVAKKAYQQAMQIDKYSVSAVTNLATLLRDEGKQEQALNVLNANQHVATQDRIAQSLAFQIQQEQKERNDLERQKQIDNSVKELLTRFEQQKSQPQDTSDPWTSRPVAISVLGFQEKSVPLTGRIGMADLLSQEMQRELRVENVKVVDRALIDKILNELKLTSSALADPQTRLKLGRLTAARVISFGNIYYMNNKTLVSFRLIDTETTQIIKAVTETIQGEFDPTLISATIAQKTAEAMAKAYPRQGRIAMVEEDTVIINLGRDHNVFAGDLFNVLGAPQEVKFQGKVIGKKDPDYGQLRIASVQDKMAFAVPIEKKGDWSQNLRVKASF</sequence>
<evidence type="ECO:0000256" key="1">
    <source>
        <dbReference type="ARBA" id="ARBA00010134"/>
    </source>
</evidence>